<comment type="caution">
    <text evidence="2">The sequence shown here is derived from an EMBL/GenBank/DDBJ whole genome shotgun (WGS) entry which is preliminary data.</text>
</comment>
<dbReference type="InterPro" id="IPR033889">
    <property type="entry name" value="LanC"/>
</dbReference>
<dbReference type="EMBL" id="BOOZ01000060">
    <property type="protein sequence ID" value="GIJ12740.1"/>
    <property type="molecule type" value="Genomic_DNA"/>
</dbReference>
<proteinExistence type="predicted"/>
<evidence type="ECO:0000256" key="1">
    <source>
        <dbReference type="SAM" id="MobiDB-lite"/>
    </source>
</evidence>
<dbReference type="CDD" id="cd04793">
    <property type="entry name" value="LanC"/>
    <property type="match status" value="1"/>
</dbReference>
<dbReference type="PRINTS" id="PR01950">
    <property type="entry name" value="LANCSUPER"/>
</dbReference>
<dbReference type="Pfam" id="PF05147">
    <property type="entry name" value="LANC_like"/>
    <property type="match status" value="1"/>
</dbReference>
<dbReference type="Gene3D" id="1.50.10.20">
    <property type="match status" value="1"/>
</dbReference>
<dbReference type="Proteomes" id="UP000647017">
    <property type="component" value="Unassembled WGS sequence"/>
</dbReference>
<feature type="region of interest" description="Disordered" evidence="1">
    <location>
        <begin position="1"/>
        <end position="20"/>
    </location>
</feature>
<dbReference type="InterPro" id="IPR007822">
    <property type="entry name" value="LANC-like"/>
</dbReference>
<gene>
    <name evidence="2" type="ORF">Van01_59540</name>
</gene>
<protein>
    <recommendedName>
        <fullName evidence="4">Lanthionine synthetase</fullName>
    </recommendedName>
</protein>
<name>A0ABQ4I4C2_9ACTN</name>
<organism evidence="2 3">
    <name type="scientific">Micromonospora andamanensis</name>
    <dbReference type="NCBI Taxonomy" id="1287068"/>
    <lineage>
        <taxon>Bacteria</taxon>
        <taxon>Bacillati</taxon>
        <taxon>Actinomycetota</taxon>
        <taxon>Actinomycetes</taxon>
        <taxon>Micromonosporales</taxon>
        <taxon>Micromonosporaceae</taxon>
        <taxon>Micromonospora</taxon>
    </lineage>
</organism>
<dbReference type="SMART" id="SM01260">
    <property type="entry name" value="LANC_like"/>
    <property type="match status" value="1"/>
</dbReference>
<dbReference type="SUPFAM" id="SSF158745">
    <property type="entry name" value="LanC-like"/>
    <property type="match status" value="1"/>
</dbReference>
<sequence>MTSPTTGAGADSSVNGPDAARQSLATGTAGIALLHLERALAGTGSCADAHRQIRAAATGPLDGGLHTGLYYGTPAIAFLLHCAGKADGRYETAAATLDQHVARLTHRRLTAAADRMQHGGAGSLGEYDLFYGLTGIGVLLMQRMPRSDIFADVLRYLTVLVRPREQDGLLLPGWWAAHDPDPILPTPGGHANLGMAHGAAGILALLALAMCHGHVVEHHGEAIDQLTQCFDRWRQHDAKGDTWWPQWLTRDDLQAGRPRQPAPGRPSWCYGTPGIARALQLAAIATNDPGRRADAEHALAACLTDVHLSRLTDLGLCHGLAGVYATAHRAAADAQEPSLTQSLPAVTTAIQTAAHHHDHHDTPGLLTGHAGIHLAAETARNGTTGTGWDTCLLIT</sequence>
<dbReference type="PRINTS" id="PR01955">
    <property type="entry name" value="LANCFRANKIA"/>
</dbReference>
<evidence type="ECO:0000313" key="3">
    <source>
        <dbReference type="Proteomes" id="UP000647017"/>
    </source>
</evidence>
<reference evidence="2 3" key="1">
    <citation type="submission" date="2021-01" db="EMBL/GenBank/DDBJ databases">
        <title>Whole genome shotgun sequence of Verrucosispora andamanensis NBRC 109075.</title>
        <authorList>
            <person name="Komaki H."/>
            <person name="Tamura T."/>
        </authorList>
    </citation>
    <scope>NUCLEOTIDE SEQUENCE [LARGE SCALE GENOMIC DNA]</scope>
    <source>
        <strain evidence="2 3">NBRC 109075</strain>
    </source>
</reference>
<accession>A0ABQ4I4C2</accession>
<dbReference type="RefSeq" id="WP_204014624.1">
    <property type="nucleotide sequence ID" value="NZ_BOOZ01000060.1"/>
</dbReference>
<evidence type="ECO:0000313" key="2">
    <source>
        <dbReference type="EMBL" id="GIJ12740.1"/>
    </source>
</evidence>
<keyword evidence="3" id="KW-1185">Reference proteome</keyword>
<evidence type="ECO:0008006" key="4">
    <source>
        <dbReference type="Google" id="ProtNLM"/>
    </source>
</evidence>